<protein>
    <submittedName>
        <fullName evidence="2">60S ribosomal protein L15</fullName>
    </submittedName>
</protein>
<dbReference type="GO" id="GO:0005840">
    <property type="term" value="C:ribosome"/>
    <property type="evidence" value="ECO:0007669"/>
    <property type="project" value="UniProtKB-KW"/>
</dbReference>
<dbReference type="EMBL" id="GBHO01031171">
    <property type="protein sequence ID" value="JAG12433.1"/>
    <property type="molecule type" value="Transcribed_RNA"/>
</dbReference>
<keyword evidence="2" id="KW-0689">Ribosomal protein</keyword>
<reference evidence="2" key="1">
    <citation type="journal article" date="2014" name="PLoS ONE">
        <title>Transcriptome-Based Identification of ABC Transporters in the Western Tarnished Plant Bug Lygus hesperus.</title>
        <authorList>
            <person name="Hull J.J."/>
            <person name="Chaney K."/>
            <person name="Geib S.M."/>
            <person name="Fabrick J.A."/>
            <person name="Brent C.S."/>
            <person name="Walsh D."/>
            <person name="Lavine L.C."/>
        </authorList>
    </citation>
    <scope>NUCLEOTIDE SEQUENCE</scope>
</reference>
<reference evidence="3" key="3">
    <citation type="submission" date="2014-09" db="EMBL/GenBank/DDBJ databases">
        <title>Lygus hesperus Antennal Transcriptome.</title>
        <authorList>
            <person name="Hull J."/>
        </authorList>
    </citation>
    <scope>NUCLEOTIDE SEQUENCE</scope>
</reference>
<accession>A0A0A9ZGC9</accession>
<dbReference type="AlphaFoldDB" id="A0A0A9ZGC9"/>
<sequence>MRVSLGSKHTKTKFSDKYVLESTLDDLTTAYNYTMDSGETGKINMRVSNRTYSIKFQSISVEGVCHTAVVDLKLVMEGPIEITASGEKSDEAVKRVELMRYALVIQSRSFVHFEIITSLNESLTKRDPKLCTHRGKRRGQRLLKSRNSKSRGISKRRNMPKGFE</sequence>
<proteinExistence type="predicted"/>
<feature type="compositionally biased region" description="Basic residues" evidence="1">
    <location>
        <begin position="131"/>
        <end position="164"/>
    </location>
</feature>
<evidence type="ECO:0000313" key="3">
    <source>
        <dbReference type="EMBL" id="JAG53674.1"/>
    </source>
</evidence>
<gene>
    <name evidence="2" type="primary">RpL15_0</name>
    <name evidence="2" type="ORF">CM83_99432</name>
</gene>
<reference evidence="2" key="2">
    <citation type="submission" date="2014-07" db="EMBL/GenBank/DDBJ databases">
        <authorList>
            <person name="Hull J."/>
        </authorList>
    </citation>
    <scope>NUCLEOTIDE SEQUENCE</scope>
</reference>
<name>A0A0A9ZGC9_LYGHE</name>
<evidence type="ECO:0000256" key="1">
    <source>
        <dbReference type="SAM" id="MobiDB-lite"/>
    </source>
</evidence>
<organism evidence="3">
    <name type="scientific">Lygus hesperus</name>
    <name type="common">Western plant bug</name>
    <dbReference type="NCBI Taxonomy" id="30085"/>
    <lineage>
        <taxon>Eukaryota</taxon>
        <taxon>Metazoa</taxon>
        <taxon>Ecdysozoa</taxon>
        <taxon>Arthropoda</taxon>
        <taxon>Hexapoda</taxon>
        <taxon>Insecta</taxon>
        <taxon>Pterygota</taxon>
        <taxon>Neoptera</taxon>
        <taxon>Paraneoptera</taxon>
        <taxon>Hemiptera</taxon>
        <taxon>Heteroptera</taxon>
        <taxon>Panheteroptera</taxon>
        <taxon>Cimicomorpha</taxon>
        <taxon>Miridae</taxon>
        <taxon>Mirini</taxon>
        <taxon>Lygus</taxon>
    </lineage>
</organism>
<evidence type="ECO:0000313" key="2">
    <source>
        <dbReference type="EMBL" id="JAG12433.1"/>
    </source>
</evidence>
<dbReference type="EMBL" id="GBRD01012150">
    <property type="protein sequence ID" value="JAG53674.1"/>
    <property type="molecule type" value="Transcribed_RNA"/>
</dbReference>
<keyword evidence="2" id="KW-0687">Ribonucleoprotein</keyword>
<feature type="region of interest" description="Disordered" evidence="1">
    <location>
        <begin position="127"/>
        <end position="164"/>
    </location>
</feature>